<protein>
    <submittedName>
        <fullName evidence="1">Uncharacterized protein</fullName>
    </submittedName>
</protein>
<comment type="caution">
    <text evidence="1">The sequence shown here is derived from an EMBL/GenBank/DDBJ whole genome shotgun (WGS) entry which is preliminary data.</text>
</comment>
<dbReference type="EMBL" id="CM056743">
    <property type="protein sequence ID" value="KAJ8673787.1"/>
    <property type="molecule type" value="Genomic_DNA"/>
</dbReference>
<proteinExistence type="predicted"/>
<gene>
    <name evidence="1" type="ORF">QAD02_005049</name>
</gene>
<keyword evidence="2" id="KW-1185">Reference proteome</keyword>
<dbReference type="Proteomes" id="UP001239111">
    <property type="component" value="Chromosome 3"/>
</dbReference>
<evidence type="ECO:0000313" key="2">
    <source>
        <dbReference type="Proteomes" id="UP001239111"/>
    </source>
</evidence>
<reference evidence="1" key="1">
    <citation type="submission" date="2023-04" db="EMBL/GenBank/DDBJ databases">
        <title>A chromosome-level genome assembly of the parasitoid wasp Eretmocerus hayati.</title>
        <authorList>
            <person name="Zhong Y."/>
            <person name="Liu S."/>
            <person name="Liu Y."/>
        </authorList>
    </citation>
    <scope>NUCLEOTIDE SEQUENCE</scope>
    <source>
        <strain evidence="1">ZJU_SS_LIU_2023</strain>
    </source>
</reference>
<name>A0ACC2NRS9_9HYME</name>
<organism evidence="1 2">
    <name type="scientific">Eretmocerus hayati</name>
    <dbReference type="NCBI Taxonomy" id="131215"/>
    <lineage>
        <taxon>Eukaryota</taxon>
        <taxon>Metazoa</taxon>
        <taxon>Ecdysozoa</taxon>
        <taxon>Arthropoda</taxon>
        <taxon>Hexapoda</taxon>
        <taxon>Insecta</taxon>
        <taxon>Pterygota</taxon>
        <taxon>Neoptera</taxon>
        <taxon>Endopterygota</taxon>
        <taxon>Hymenoptera</taxon>
        <taxon>Apocrita</taxon>
        <taxon>Proctotrupomorpha</taxon>
        <taxon>Chalcidoidea</taxon>
        <taxon>Aphelinidae</taxon>
        <taxon>Aphelininae</taxon>
        <taxon>Eretmocerus</taxon>
    </lineage>
</organism>
<evidence type="ECO:0000313" key="1">
    <source>
        <dbReference type="EMBL" id="KAJ8673787.1"/>
    </source>
</evidence>
<accession>A0ACC2NRS9</accession>
<sequence>MHKFIIERQTCQQQAIDDGPVLIKDDVVYHVPSKNMCNGNEAQLNIDLLYPMGKGAIKIGQEEWDCLEEGKCLNDSIIEFYLHHILKSVGDGCYQTRTHIFPTHFFTKLIAPGKTPMGVSNQCSASIRHANVSRWTKHINIFQKQFIVIPVCLSGHWFVVIVCHPSYVGPVKAATEFTGRANLKRPAILLFDSINGRNKEAVADVIRGYLACEYAAKYGKTKHFTSEILPGVYADVPQQNNGVDCGVFLLEYVERFFTDDRACTLDHIRSWFTVGDIRRKRTTIRGLIQVLANARHVLN</sequence>